<evidence type="ECO:0000313" key="3">
    <source>
        <dbReference type="Proteomes" id="UP000041254"/>
    </source>
</evidence>
<evidence type="ECO:0000313" key="2">
    <source>
        <dbReference type="EMBL" id="CEM27148.1"/>
    </source>
</evidence>
<name>A0A0G4GDR2_VITBC</name>
<protein>
    <submittedName>
        <fullName evidence="2">Uncharacterized protein</fullName>
    </submittedName>
</protein>
<proteinExistence type="predicted"/>
<gene>
    <name evidence="2" type="ORF">Vbra_2689</name>
</gene>
<reference evidence="2 3" key="1">
    <citation type="submission" date="2014-11" db="EMBL/GenBank/DDBJ databases">
        <authorList>
            <person name="Zhu J."/>
            <person name="Qi W."/>
            <person name="Song R."/>
        </authorList>
    </citation>
    <scope>NUCLEOTIDE SEQUENCE [LARGE SCALE GENOMIC DNA]</scope>
</reference>
<feature type="region of interest" description="Disordered" evidence="1">
    <location>
        <begin position="112"/>
        <end position="131"/>
    </location>
</feature>
<dbReference type="InParanoid" id="A0A0G4GDR2"/>
<evidence type="ECO:0000256" key="1">
    <source>
        <dbReference type="SAM" id="MobiDB-lite"/>
    </source>
</evidence>
<dbReference type="VEuPathDB" id="CryptoDB:Vbra_2689"/>
<dbReference type="Proteomes" id="UP000041254">
    <property type="component" value="Unassembled WGS sequence"/>
</dbReference>
<organism evidence="2 3">
    <name type="scientific">Vitrella brassicaformis (strain CCMP3155)</name>
    <dbReference type="NCBI Taxonomy" id="1169540"/>
    <lineage>
        <taxon>Eukaryota</taxon>
        <taxon>Sar</taxon>
        <taxon>Alveolata</taxon>
        <taxon>Colpodellida</taxon>
        <taxon>Vitrellaceae</taxon>
        <taxon>Vitrella</taxon>
    </lineage>
</organism>
<dbReference type="EMBL" id="CDMY01000629">
    <property type="protein sequence ID" value="CEM27148.1"/>
    <property type="molecule type" value="Genomic_DNA"/>
</dbReference>
<keyword evidence="3" id="KW-1185">Reference proteome</keyword>
<sequence>MAFFYGTSPAQRDFAISVDYRRRPESPEMFEAGHDVEVRVVWTAVALLGDGSHGEETLAHVVLRAPESPHHSLVFLTDGPVNVAVGEYVLSVTFLYRQQPFMYGTVSQYRQSLDQARPGSPYGRSEHRSRE</sequence>
<accession>A0A0G4GDR2</accession>
<dbReference type="AlphaFoldDB" id="A0A0G4GDR2"/>